<protein>
    <recommendedName>
        <fullName evidence="1">NTF2-related export protein</fullName>
    </recommendedName>
</protein>
<comment type="caution">
    <text evidence="3">The sequence shown here is derived from an EMBL/GenBank/DDBJ whole genome shotgun (WGS) entry which is preliminary data.</text>
</comment>
<dbReference type="Proteomes" id="UP000193411">
    <property type="component" value="Unassembled WGS sequence"/>
</dbReference>
<dbReference type="InterPro" id="IPR018222">
    <property type="entry name" value="Nuclear_transport_factor_2_euk"/>
</dbReference>
<gene>
    <name evidence="3" type="ORF">BCR44DRAFT_28295</name>
</gene>
<dbReference type="GO" id="GO:0005634">
    <property type="term" value="C:nucleus"/>
    <property type="evidence" value="ECO:0007669"/>
    <property type="project" value="UniProtKB-SubCell"/>
</dbReference>
<accession>A0A1Y2I0J2</accession>
<dbReference type="PANTHER" id="PTHR12612">
    <property type="entry name" value="NUCLEAR TRANSPORT FACTOR 2"/>
    <property type="match status" value="1"/>
</dbReference>
<dbReference type="EMBL" id="MCFL01000005">
    <property type="protein sequence ID" value="ORZ39491.1"/>
    <property type="molecule type" value="Genomic_DNA"/>
</dbReference>
<keyword evidence="1" id="KW-0539">Nucleus</keyword>
<organism evidence="3 4">
    <name type="scientific">Catenaria anguillulae PL171</name>
    <dbReference type="NCBI Taxonomy" id="765915"/>
    <lineage>
        <taxon>Eukaryota</taxon>
        <taxon>Fungi</taxon>
        <taxon>Fungi incertae sedis</taxon>
        <taxon>Blastocladiomycota</taxon>
        <taxon>Blastocladiomycetes</taxon>
        <taxon>Blastocladiales</taxon>
        <taxon>Catenariaceae</taxon>
        <taxon>Catenaria</taxon>
    </lineage>
</organism>
<keyword evidence="4" id="KW-1185">Reference proteome</keyword>
<comment type="function">
    <text evidence="1">Has a role in nuclear-cytoplasmic transport of proteins and mRNAs.</text>
</comment>
<dbReference type="OrthoDB" id="25408at2759"/>
<name>A0A1Y2I0J2_9FUNG</name>
<dbReference type="InterPro" id="IPR002075">
    <property type="entry name" value="NTF2_dom"/>
</dbReference>
<evidence type="ECO:0000256" key="1">
    <source>
        <dbReference type="RuleBase" id="RU369002"/>
    </source>
</evidence>
<dbReference type="STRING" id="765915.A0A1Y2I0J2"/>
<evidence type="ECO:0000313" key="3">
    <source>
        <dbReference type="EMBL" id="ORZ39491.1"/>
    </source>
</evidence>
<evidence type="ECO:0000259" key="2">
    <source>
        <dbReference type="PROSITE" id="PS50177"/>
    </source>
</evidence>
<dbReference type="Pfam" id="PF02136">
    <property type="entry name" value="NTF2"/>
    <property type="match status" value="1"/>
</dbReference>
<evidence type="ECO:0000313" key="4">
    <source>
        <dbReference type="Proteomes" id="UP000193411"/>
    </source>
</evidence>
<dbReference type="AlphaFoldDB" id="A0A1Y2I0J2"/>
<dbReference type="SUPFAM" id="SSF54427">
    <property type="entry name" value="NTF2-like"/>
    <property type="match status" value="1"/>
</dbReference>
<dbReference type="GO" id="GO:0015031">
    <property type="term" value="P:protein transport"/>
    <property type="evidence" value="ECO:0007669"/>
    <property type="project" value="UniProtKB-KW"/>
</dbReference>
<sequence>MSAMSATEDQRKAHARPQIDRAAAAAASLVTSYYQKMDTHRASLKTLYKESSAISWNGHAFTGPAFREFYLNMPASEHRIEASDAHPVLASQSPETVMVTTFGTVKFTNERNPRKFHSTFFLTQEPGKSELYIASQCFRWV</sequence>
<dbReference type="PROSITE" id="PS50177">
    <property type="entry name" value="NTF2_DOMAIN"/>
    <property type="match status" value="1"/>
</dbReference>
<feature type="domain" description="NTF2" evidence="2">
    <location>
        <begin position="25"/>
        <end position="140"/>
    </location>
</feature>
<keyword evidence="1" id="KW-0963">Cytoplasm</keyword>
<dbReference type="GO" id="GO:0005737">
    <property type="term" value="C:cytoplasm"/>
    <property type="evidence" value="ECO:0007669"/>
    <property type="project" value="UniProtKB-SubCell"/>
</dbReference>
<keyword evidence="1" id="KW-0813">Transport</keyword>
<keyword evidence="1" id="KW-0653">Protein transport</keyword>
<dbReference type="InterPro" id="IPR032710">
    <property type="entry name" value="NTF2-like_dom_sf"/>
</dbReference>
<proteinExistence type="predicted"/>
<reference evidence="3 4" key="1">
    <citation type="submission" date="2016-07" db="EMBL/GenBank/DDBJ databases">
        <title>Pervasive Adenine N6-methylation of Active Genes in Fungi.</title>
        <authorList>
            <consortium name="DOE Joint Genome Institute"/>
            <person name="Mondo S.J."/>
            <person name="Dannebaum R.O."/>
            <person name="Kuo R.C."/>
            <person name="Labutti K."/>
            <person name="Haridas S."/>
            <person name="Kuo A."/>
            <person name="Salamov A."/>
            <person name="Ahrendt S.R."/>
            <person name="Lipzen A."/>
            <person name="Sullivan W."/>
            <person name="Andreopoulos W.B."/>
            <person name="Clum A."/>
            <person name="Lindquist E."/>
            <person name="Daum C."/>
            <person name="Ramamoorthy G.K."/>
            <person name="Gryganskyi A."/>
            <person name="Culley D."/>
            <person name="Magnuson J.K."/>
            <person name="James T.Y."/>
            <person name="O'Malley M.A."/>
            <person name="Stajich J.E."/>
            <person name="Spatafora J.W."/>
            <person name="Visel A."/>
            <person name="Grigoriev I.V."/>
        </authorList>
    </citation>
    <scope>NUCLEOTIDE SEQUENCE [LARGE SCALE GENOMIC DNA]</scope>
    <source>
        <strain evidence="3 4">PL171</strain>
    </source>
</reference>
<comment type="subcellular location">
    <subcellularLocation>
        <location evidence="1">Cytoplasm</location>
    </subcellularLocation>
    <subcellularLocation>
        <location evidence="1">Nucleus</location>
    </subcellularLocation>
</comment>
<dbReference type="Gene3D" id="3.10.450.50">
    <property type="match status" value="1"/>
</dbReference>
<dbReference type="InterPro" id="IPR045875">
    <property type="entry name" value="NTF2"/>
</dbReference>
<dbReference type="GO" id="GO:0006913">
    <property type="term" value="P:nucleocytoplasmic transport"/>
    <property type="evidence" value="ECO:0007669"/>
    <property type="project" value="UniProtKB-UniRule"/>
</dbReference>
<dbReference type="GO" id="GO:0051028">
    <property type="term" value="P:mRNA transport"/>
    <property type="evidence" value="ECO:0007669"/>
    <property type="project" value="UniProtKB-UniRule"/>
</dbReference>